<name>A0ABX0XD08_9BACT</name>
<dbReference type="Pfam" id="PF04239">
    <property type="entry name" value="DUF421"/>
    <property type="match status" value="1"/>
</dbReference>
<proteinExistence type="inferred from homology"/>
<dbReference type="PANTHER" id="PTHR34582:SF6">
    <property type="entry name" value="UPF0702 TRANSMEMBRANE PROTEIN YCAP"/>
    <property type="match status" value="1"/>
</dbReference>
<dbReference type="InterPro" id="IPR007353">
    <property type="entry name" value="DUF421"/>
</dbReference>
<evidence type="ECO:0000256" key="6">
    <source>
        <dbReference type="ARBA" id="ARBA00023136"/>
    </source>
</evidence>
<evidence type="ECO:0000256" key="5">
    <source>
        <dbReference type="ARBA" id="ARBA00022989"/>
    </source>
</evidence>
<gene>
    <name evidence="9" type="ORF">GGR27_002600</name>
</gene>
<evidence type="ECO:0000256" key="7">
    <source>
        <dbReference type="SAM" id="Phobius"/>
    </source>
</evidence>
<organism evidence="9 10">
    <name type="scientific">Neolewinella antarctica</name>
    <dbReference type="NCBI Taxonomy" id="442734"/>
    <lineage>
        <taxon>Bacteria</taxon>
        <taxon>Pseudomonadati</taxon>
        <taxon>Bacteroidota</taxon>
        <taxon>Saprospiria</taxon>
        <taxon>Saprospirales</taxon>
        <taxon>Lewinellaceae</taxon>
        <taxon>Neolewinella</taxon>
    </lineage>
</organism>
<comment type="subcellular location">
    <subcellularLocation>
        <location evidence="1">Cell membrane</location>
        <topology evidence="1">Multi-pass membrane protein</topology>
    </subcellularLocation>
</comment>
<feature type="domain" description="YetF C-terminal" evidence="8">
    <location>
        <begin position="90"/>
        <end position="158"/>
    </location>
</feature>
<accession>A0ABX0XD08</accession>
<sequence>METWLTAPWPEIWKTAASTVLIMCALLVIVRVYGLRSFAKMSSVDFASTVATGSILATVVMNTGQSLLKGAIAVIVVIGFQQFFSWLKRKSDTIEELTENSPKYLMIGTEIIEENMASSGVTHSDLMAKLREANVLSLTNVKAVIFETTGDISVLHGEGSSTVDEEILSGVER</sequence>
<evidence type="ECO:0000256" key="4">
    <source>
        <dbReference type="ARBA" id="ARBA00022692"/>
    </source>
</evidence>
<evidence type="ECO:0000313" key="9">
    <source>
        <dbReference type="EMBL" id="NJC27087.1"/>
    </source>
</evidence>
<feature type="transmembrane region" description="Helical" evidence="7">
    <location>
        <begin position="67"/>
        <end position="87"/>
    </location>
</feature>
<evidence type="ECO:0000256" key="3">
    <source>
        <dbReference type="ARBA" id="ARBA00022475"/>
    </source>
</evidence>
<dbReference type="RefSeq" id="WP_168037870.1">
    <property type="nucleotide sequence ID" value="NZ_JAATJH010000004.1"/>
</dbReference>
<keyword evidence="3" id="KW-1003">Cell membrane</keyword>
<keyword evidence="6 7" id="KW-0472">Membrane</keyword>
<evidence type="ECO:0000259" key="8">
    <source>
        <dbReference type="Pfam" id="PF04239"/>
    </source>
</evidence>
<dbReference type="Gene3D" id="3.30.240.20">
    <property type="entry name" value="bsu07140 like domains"/>
    <property type="match status" value="1"/>
</dbReference>
<evidence type="ECO:0000313" key="10">
    <source>
        <dbReference type="Proteomes" id="UP000770785"/>
    </source>
</evidence>
<dbReference type="Proteomes" id="UP000770785">
    <property type="component" value="Unassembled WGS sequence"/>
</dbReference>
<keyword evidence="10" id="KW-1185">Reference proteome</keyword>
<evidence type="ECO:0000256" key="2">
    <source>
        <dbReference type="ARBA" id="ARBA00006448"/>
    </source>
</evidence>
<comment type="similarity">
    <text evidence="2">Belongs to the UPF0702 family.</text>
</comment>
<feature type="transmembrane region" description="Helical" evidence="7">
    <location>
        <begin position="12"/>
        <end position="32"/>
    </location>
</feature>
<comment type="caution">
    <text evidence="9">The sequence shown here is derived from an EMBL/GenBank/DDBJ whole genome shotgun (WGS) entry which is preliminary data.</text>
</comment>
<protein>
    <submittedName>
        <fullName evidence="9">Uncharacterized membrane protein YcaP (DUF421 family)</fullName>
    </submittedName>
</protein>
<dbReference type="InterPro" id="IPR023090">
    <property type="entry name" value="UPF0702_alpha/beta_dom_sf"/>
</dbReference>
<keyword evidence="5 7" id="KW-1133">Transmembrane helix</keyword>
<evidence type="ECO:0000256" key="1">
    <source>
        <dbReference type="ARBA" id="ARBA00004651"/>
    </source>
</evidence>
<keyword evidence="4 7" id="KW-0812">Transmembrane</keyword>
<reference evidence="9 10" key="1">
    <citation type="submission" date="2020-03" db="EMBL/GenBank/DDBJ databases">
        <title>Genomic Encyclopedia of Type Strains, Phase IV (KMG-IV): sequencing the most valuable type-strain genomes for metagenomic binning, comparative biology and taxonomic classification.</title>
        <authorList>
            <person name="Goeker M."/>
        </authorList>
    </citation>
    <scope>NUCLEOTIDE SEQUENCE [LARGE SCALE GENOMIC DNA]</scope>
    <source>
        <strain evidence="9 10">DSM 105096</strain>
    </source>
</reference>
<dbReference type="PANTHER" id="PTHR34582">
    <property type="entry name" value="UPF0702 TRANSMEMBRANE PROTEIN YCAP"/>
    <property type="match status" value="1"/>
</dbReference>
<dbReference type="EMBL" id="JAATJH010000004">
    <property type="protein sequence ID" value="NJC27087.1"/>
    <property type="molecule type" value="Genomic_DNA"/>
</dbReference>